<dbReference type="KEGG" id="aaco:K1I37_20665"/>
<gene>
    <name evidence="1" type="ORF">K1I37_20665</name>
</gene>
<sequence length="137" mass="16220">MHGTKVRMNRTQKVLLKLEKEMHARLSRRITSLGYEPDEVLAVLPPRNQSTYARLLVFLEYEELNKDYPFSAITELQYACSWYPTVVIRYLHYLLDDVGVPPIEELELYRKLILELHPEQIAEVTALERRWKSCLTN</sequence>
<organism evidence="1 2">
    <name type="scientific">Alicyclobacillus acidoterrestris (strain ATCC 49025 / DSM 3922 / CIP 106132 / NCIMB 13137 / GD3B)</name>
    <dbReference type="NCBI Taxonomy" id="1356854"/>
    <lineage>
        <taxon>Bacteria</taxon>
        <taxon>Bacillati</taxon>
        <taxon>Bacillota</taxon>
        <taxon>Bacilli</taxon>
        <taxon>Bacillales</taxon>
        <taxon>Alicyclobacillaceae</taxon>
        <taxon>Alicyclobacillus</taxon>
    </lineage>
</organism>
<dbReference type="EMBL" id="CP080467">
    <property type="protein sequence ID" value="UNO48961.1"/>
    <property type="molecule type" value="Genomic_DNA"/>
</dbReference>
<dbReference type="STRING" id="1356854.N007_17130"/>
<evidence type="ECO:0000313" key="2">
    <source>
        <dbReference type="Proteomes" id="UP000829401"/>
    </source>
</evidence>
<dbReference type="RefSeq" id="WP_021298558.1">
    <property type="nucleotide sequence ID" value="NZ_AURB01000195.1"/>
</dbReference>
<accession>A0A9E6ZK83</accession>
<dbReference type="AlphaFoldDB" id="T0BLI6"/>
<keyword evidence="2" id="KW-1185">Reference proteome</keyword>
<dbReference type="Proteomes" id="UP000829401">
    <property type="component" value="Chromosome"/>
</dbReference>
<evidence type="ECO:0000313" key="1">
    <source>
        <dbReference type="EMBL" id="UNO48961.1"/>
    </source>
</evidence>
<name>T0BLI6_ALIAG</name>
<protein>
    <submittedName>
        <fullName evidence="1">Uncharacterized protein</fullName>
    </submittedName>
</protein>
<proteinExistence type="predicted"/>
<accession>T0BLI6</accession>
<dbReference type="OrthoDB" id="9937867at2"/>
<reference evidence="2" key="1">
    <citation type="journal article" date="2022" name="G3 (Bethesda)">
        <title>Unveiling the complete genome sequence of Alicyclobacillus acidoterrestris DSM 3922T, a taint-producing strain.</title>
        <authorList>
            <person name="Leonardo I.C."/>
            <person name="Barreto Crespo M.T."/>
            <person name="Gaspar F.B."/>
        </authorList>
    </citation>
    <scope>NUCLEOTIDE SEQUENCE [LARGE SCALE GENOMIC DNA]</scope>
    <source>
        <strain evidence="2">DSM 3922</strain>
    </source>
</reference>